<dbReference type="InterPro" id="IPR011990">
    <property type="entry name" value="TPR-like_helical_dom_sf"/>
</dbReference>
<reference evidence="1" key="1">
    <citation type="submission" date="2023-07" db="EMBL/GenBank/DDBJ databases">
        <title>Whole Genome Sequencing of Colonoscopy isolates.</title>
        <authorList>
            <person name="Surve S.V."/>
            <person name="Valls R.A."/>
            <person name="Barrak K.E."/>
            <person name="Gardner T.B."/>
            <person name="O'Toole G.A."/>
        </authorList>
    </citation>
    <scope>NUCLEOTIDE SEQUENCE</scope>
    <source>
        <strain evidence="1">GP0119</strain>
    </source>
</reference>
<name>A0AAW7WNN9_9BACE</name>
<evidence type="ECO:0000313" key="2">
    <source>
        <dbReference type="Proteomes" id="UP001170023"/>
    </source>
</evidence>
<organism evidence="1 2">
    <name type="scientific">Bacteroides caccae</name>
    <dbReference type="NCBI Taxonomy" id="47678"/>
    <lineage>
        <taxon>Bacteria</taxon>
        <taxon>Pseudomonadati</taxon>
        <taxon>Bacteroidota</taxon>
        <taxon>Bacteroidia</taxon>
        <taxon>Bacteroidales</taxon>
        <taxon>Bacteroidaceae</taxon>
        <taxon>Bacteroides</taxon>
    </lineage>
</organism>
<dbReference type="EMBL" id="JAUONL010000006">
    <property type="protein sequence ID" value="MDO6357931.1"/>
    <property type="molecule type" value="Genomic_DNA"/>
</dbReference>
<dbReference type="Proteomes" id="UP001170023">
    <property type="component" value="Unassembled WGS sequence"/>
</dbReference>
<protein>
    <recommendedName>
        <fullName evidence="3">RagB/SusD family nutrient uptake outer membrane protein</fullName>
    </recommendedName>
</protein>
<sequence length="100" mass="11507">MYYIAAEAIFDTNPQEAQGYLELVKKGRGVSKKFDNVTNKSEFINLLVNDARREFLGEGQIFYMYKRLNRTMPASSYYSNPVLPTDENMILPKPDSESNI</sequence>
<dbReference type="SUPFAM" id="SSF48452">
    <property type="entry name" value="TPR-like"/>
    <property type="match status" value="1"/>
</dbReference>
<comment type="caution">
    <text evidence="1">The sequence shown here is derived from an EMBL/GenBank/DDBJ whole genome shotgun (WGS) entry which is preliminary data.</text>
</comment>
<evidence type="ECO:0000313" key="1">
    <source>
        <dbReference type="EMBL" id="MDO6357931.1"/>
    </source>
</evidence>
<gene>
    <name evidence="1" type="ORF">Q4469_09560</name>
</gene>
<accession>A0AAW7WNN9</accession>
<evidence type="ECO:0008006" key="3">
    <source>
        <dbReference type="Google" id="ProtNLM"/>
    </source>
</evidence>
<dbReference type="Gene3D" id="1.25.40.390">
    <property type="match status" value="1"/>
</dbReference>
<proteinExistence type="predicted"/>
<dbReference type="AlphaFoldDB" id="A0AAW7WNN9"/>
<dbReference type="Gene3D" id="1.25.40.900">
    <property type="match status" value="1"/>
</dbReference>